<dbReference type="EMBL" id="CAJVPV010012736">
    <property type="protein sequence ID" value="CAG8672163.1"/>
    <property type="molecule type" value="Genomic_DNA"/>
</dbReference>
<gene>
    <name evidence="2" type="ORF">AMORRO_LOCUS10867</name>
</gene>
<proteinExistence type="predicted"/>
<dbReference type="OrthoDB" id="2421522at2759"/>
<keyword evidence="1" id="KW-0732">Signal</keyword>
<evidence type="ECO:0000313" key="2">
    <source>
        <dbReference type="EMBL" id="CAG8672163.1"/>
    </source>
</evidence>
<dbReference type="Proteomes" id="UP000789342">
    <property type="component" value="Unassembled WGS sequence"/>
</dbReference>
<accession>A0A9N9EHN2</accession>
<protein>
    <submittedName>
        <fullName evidence="2">15984_t:CDS:1</fullName>
    </submittedName>
</protein>
<sequence>MRNFTLKNLHVALTIFVIFIINSSKANTGVIEATFKKNDHDKELVSRQQTTLNCVEYIYNAKIYKAYIESDNIFENAIYAILIVECNSKSVTVRPDNDESKLFKYFNGQPVPMKTLGGLKQLGDIGVIPMNSGWSISKIYLLQADPSECLGAPNTGLIGMAKMCVIYDLPANYEKLYETPCAKTTPIIIEGCPRSNSTDAILIEKLNRLQNRLAEYFAYSEDRFKK</sequence>
<keyword evidence="3" id="KW-1185">Reference proteome</keyword>
<organism evidence="2 3">
    <name type="scientific">Acaulospora morrowiae</name>
    <dbReference type="NCBI Taxonomy" id="94023"/>
    <lineage>
        <taxon>Eukaryota</taxon>
        <taxon>Fungi</taxon>
        <taxon>Fungi incertae sedis</taxon>
        <taxon>Mucoromycota</taxon>
        <taxon>Glomeromycotina</taxon>
        <taxon>Glomeromycetes</taxon>
        <taxon>Diversisporales</taxon>
        <taxon>Acaulosporaceae</taxon>
        <taxon>Acaulospora</taxon>
    </lineage>
</organism>
<dbReference type="AlphaFoldDB" id="A0A9N9EHN2"/>
<feature type="signal peptide" evidence="1">
    <location>
        <begin position="1"/>
        <end position="28"/>
    </location>
</feature>
<evidence type="ECO:0000313" key="3">
    <source>
        <dbReference type="Proteomes" id="UP000789342"/>
    </source>
</evidence>
<feature type="non-terminal residue" evidence="2">
    <location>
        <position position="226"/>
    </location>
</feature>
<evidence type="ECO:0000256" key="1">
    <source>
        <dbReference type="SAM" id="SignalP"/>
    </source>
</evidence>
<reference evidence="2" key="1">
    <citation type="submission" date="2021-06" db="EMBL/GenBank/DDBJ databases">
        <authorList>
            <person name="Kallberg Y."/>
            <person name="Tangrot J."/>
            <person name="Rosling A."/>
        </authorList>
    </citation>
    <scope>NUCLEOTIDE SEQUENCE</scope>
    <source>
        <strain evidence="2">CL551</strain>
    </source>
</reference>
<feature type="chain" id="PRO_5040368337" evidence="1">
    <location>
        <begin position="29"/>
        <end position="226"/>
    </location>
</feature>
<name>A0A9N9EHN2_9GLOM</name>
<comment type="caution">
    <text evidence="2">The sequence shown here is derived from an EMBL/GenBank/DDBJ whole genome shotgun (WGS) entry which is preliminary data.</text>
</comment>